<name>T0RPT6_SAPDV</name>
<dbReference type="OMA" id="ETHRPHD"/>
<protein>
    <submittedName>
        <fullName evidence="2">Uncharacterized protein</fullName>
    </submittedName>
</protein>
<gene>
    <name evidence="2" type="ORF">SDRG_10187</name>
</gene>
<dbReference type="AlphaFoldDB" id="T0RPT6"/>
<evidence type="ECO:0000256" key="1">
    <source>
        <dbReference type="SAM" id="MobiDB-lite"/>
    </source>
</evidence>
<feature type="compositionally biased region" description="Low complexity" evidence="1">
    <location>
        <begin position="53"/>
        <end position="72"/>
    </location>
</feature>
<keyword evidence="3" id="KW-1185">Reference proteome</keyword>
<dbReference type="Proteomes" id="UP000030762">
    <property type="component" value="Unassembled WGS sequence"/>
</dbReference>
<dbReference type="EMBL" id="JH767165">
    <property type="protein sequence ID" value="EQC31987.1"/>
    <property type="molecule type" value="Genomic_DNA"/>
</dbReference>
<accession>T0RPT6</accession>
<evidence type="ECO:0000313" key="2">
    <source>
        <dbReference type="EMBL" id="EQC31987.1"/>
    </source>
</evidence>
<evidence type="ECO:0000313" key="3">
    <source>
        <dbReference type="Proteomes" id="UP000030762"/>
    </source>
</evidence>
<dbReference type="RefSeq" id="XP_008614389.1">
    <property type="nucleotide sequence ID" value="XM_008616167.1"/>
</dbReference>
<proteinExistence type="predicted"/>
<dbReference type="OrthoDB" id="10419183at2759"/>
<sequence length="130" mass="14754">MPRTHSARESAGVVLFDASDTRWSGVCTTTRTSIMLDLSYLYDPISPKHDAKAASTDATTKSATDTTCSSTTESLGSRRHRRRTTSVVETHRPHDAKWFTPVSKFFRSLFRPRDRDSLLLPVQRPSKYYK</sequence>
<feature type="region of interest" description="Disordered" evidence="1">
    <location>
        <begin position="51"/>
        <end position="88"/>
    </location>
</feature>
<organism evidence="2 3">
    <name type="scientific">Saprolegnia diclina (strain VS20)</name>
    <dbReference type="NCBI Taxonomy" id="1156394"/>
    <lineage>
        <taxon>Eukaryota</taxon>
        <taxon>Sar</taxon>
        <taxon>Stramenopiles</taxon>
        <taxon>Oomycota</taxon>
        <taxon>Saprolegniomycetes</taxon>
        <taxon>Saprolegniales</taxon>
        <taxon>Saprolegniaceae</taxon>
        <taxon>Saprolegnia</taxon>
    </lineage>
</organism>
<dbReference type="GeneID" id="19950914"/>
<reference evidence="2 3" key="1">
    <citation type="submission" date="2012-04" db="EMBL/GenBank/DDBJ databases">
        <title>The Genome Sequence of Saprolegnia declina VS20.</title>
        <authorList>
            <consortium name="The Broad Institute Genome Sequencing Platform"/>
            <person name="Russ C."/>
            <person name="Nusbaum C."/>
            <person name="Tyler B."/>
            <person name="van West P."/>
            <person name="Dieguez-Uribeondo J."/>
            <person name="de Bruijn I."/>
            <person name="Tripathy S."/>
            <person name="Jiang R."/>
            <person name="Young S.K."/>
            <person name="Zeng Q."/>
            <person name="Gargeya S."/>
            <person name="Fitzgerald M."/>
            <person name="Haas B."/>
            <person name="Abouelleil A."/>
            <person name="Alvarado L."/>
            <person name="Arachchi H.M."/>
            <person name="Berlin A."/>
            <person name="Chapman S.B."/>
            <person name="Goldberg J."/>
            <person name="Griggs A."/>
            <person name="Gujja S."/>
            <person name="Hansen M."/>
            <person name="Howarth C."/>
            <person name="Imamovic A."/>
            <person name="Larimer J."/>
            <person name="McCowen C."/>
            <person name="Montmayeur A."/>
            <person name="Murphy C."/>
            <person name="Neiman D."/>
            <person name="Pearson M."/>
            <person name="Priest M."/>
            <person name="Roberts A."/>
            <person name="Saif S."/>
            <person name="Shea T."/>
            <person name="Sisk P."/>
            <person name="Sykes S."/>
            <person name="Wortman J."/>
            <person name="Nusbaum C."/>
            <person name="Birren B."/>
        </authorList>
    </citation>
    <scope>NUCLEOTIDE SEQUENCE [LARGE SCALE GENOMIC DNA]</scope>
    <source>
        <strain evidence="2 3">VS20</strain>
    </source>
</reference>
<dbReference type="VEuPathDB" id="FungiDB:SDRG_10187"/>
<dbReference type="InParanoid" id="T0RPT6"/>